<evidence type="ECO:0000256" key="5">
    <source>
        <dbReference type="SAM" id="Phobius"/>
    </source>
</evidence>
<dbReference type="SUPFAM" id="SSF141322">
    <property type="entry name" value="NfeD domain-like"/>
    <property type="match status" value="1"/>
</dbReference>
<feature type="domain" description="NfeD-like C-terminal" evidence="6">
    <location>
        <begin position="90"/>
        <end position="143"/>
    </location>
</feature>
<evidence type="ECO:0000256" key="4">
    <source>
        <dbReference type="ARBA" id="ARBA00023136"/>
    </source>
</evidence>
<gene>
    <name evidence="7" type="ORF">S03H2_62875</name>
</gene>
<proteinExistence type="predicted"/>
<accession>X1IDB7</accession>
<dbReference type="AlphaFoldDB" id="X1IDB7"/>
<comment type="caution">
    <text evidence="7">The sequence shown here is derived from an EMBL/GenBank/DDBJ whole genome shotgun (WGS) entry which is preliminary data.</text>
</comment>
<evidence type="ECO:0000313" key="7">
    <source>
        <dbReference type="EMBL" id="GAH80406.1"/>
    </source>
</evidence>
<organism evidence="7">
    <name type="scientific">marine sediment metagenome</name>
    <dbReference type="NCBI Taxonomy" id="412755"/>
    <lineage>
        <taxon>unclassified sequences</taxon>
        <taxon>metagenomes</taxon>
        <taxon>ecological metagenomes</taxon>
    </lineage>
</organism>
<dbReference type="PANTHER" id="PTHR33507:SF4">
    <property type="entry name" value="NODULATION COMPETITIVENESS PROTEIN NFED"/>
    <property type="match status" value="1"/>
</dbReference>
<keyword evidence="2 5" id="KW-0812">Transmembrane</keyword>
<sequence>MGRIEKQPQQESFCYNGINMSVRLILAIVSTLLEEAALVAIVLWGLPQLDIHIPVAGLIAMMVAWGAYTVITYRIGSRALRKKPEIGLPDMVGGKGEVVSPLDPEGLIKIKGELWITKSAGGRIDTGEEVTVTEQDGLKLVVHRSNIPEETE</sequence>
<evidence type="ECO:0000256" key="3">
    <source>
        <dbReference type="ARBA" id="ARBA00022989"/>
    </source>
</evidence>
<feature type="transmembrane region" description="Helical" evidence="5">
    <location>
        <begin position="21"/>
        <end position="45"/>
    </location>
</feature>
<evidence type="ECO:0000256" key="1">
    <source>
        <dbReference type="ARBA" id="ARBA00004141"/>
    </source>
</evidence>
<dbReference type="PANTHER" id="PTHR33507">
    <property type="entry name" value="INNER MEMBRANE PROTEIN YBBJ"/>
    <property type="match status" value="1"/>
</dbReference>
<dbReference type="Gene3D" id="2.40.50.140">
    <property type="entry name" value="Nucleic acid-binding proteins"/>
    <property type="match status" value="1"/>
</dbReference>
<dbReference type="GO" id="GO:0016020">
    <property type="term" value="C:membrane"/>
    <property type="evidence" value="ECO:0007669"/>
    <property type="project" value="UniProtKB-SubCell"/>
</dbReference>
<protein>
    <recommendedName>
        <fullName evidence="6">NfeD-like C-terminal domain-containing protein</fullName>
    </recommendedName>
</protein>
<dbReference type="InterPro" id="IPR012340">
    <property type="entry name" value="NA-bd_OB-fold"/>
</dbReference>
<feature type="transmembrane region" description="Helical" evidence="5">
    <location>
        <begin position="51"/>
        <end position="73"/>
    </location>
</feature>
<comment type="subcellular location">
    <subcellularLocation>
        <location evidence="1">Membrane</location>
        <topology evidence="1">Multi-pass membrane protein</topology>
    </subcellularLocation>
</comment>
<dbReference type="InterPro" id="IPR052165">
    <property type="entry name" value="Membrane_assoc_protease"/>
</dbReference>
<evidence type="ECO:0000256" key="2">
    <source>
        <dbReference type="ARBA" id="ARBA00022692"/>
    </source>
</evidence>
<dbReference type="EMBL" id="BARU01040695">
    <property type="protein sequence ID" value="GAH80406.1"/>
    <property type="molecule type" value="Genomic_DNA"/>
</dbReference>
<keyword evidence="3 5" id="KW-1133">Transmembrane helix</keyword>
<keyword evidence="4 5" id="KW-0472">Membrane</keyword>
<dbReference type="InterPro" id="IPR002810">
    <property type="entry name" value="NfeD-like_C"/>
</dbReference>
<reference evidence="7" key="1">
    <citation type="journal article" date="2014" name="Front. Microbiol.">
        <title>High frequency of phylogenetically diverse reductive dehalogenase-homologous genes in deep subseafloor sedimentary metagenomes.</title>
        <authorList>
            <person name="Kawai M."/>
            <person name="Futagami T."/>
            <person name="Toyoda A."/>
            <person name="Takaki Y."/>
            <person name="Nishi S."/>
            <person name="Hori S."/>
            <person name="Arai W."/>
            <person name="Tsubouchi T."/>
            <person name="Morono Y."/>
            <person name="Uchiyama I."/>
            <person name="Ito T."/>
            <person name="Fujiyama A."/>
            <person name="Inagaki F."/>
            <person name="Takami H."/>
        </authorList>
    </citation>
    <scope>NUCLEOTIDE SEQUENCE</scope>
    <source>
        <strain evidence="7">Expedition CK06-06</strain>
    </source>
</reference>
<evidence type="ECO:0000259" key="6">
    <source>
        <dbReference type="Pfam" id="PF01957"/>
    </source>
</evidence>
<dbReference type="Pfam" id="PF01957">
    <property type="entry name" value="NfeD"/>
    <property type="match status" value="1"/>
</dbReference>
<name>X1IDB7_9ZZZZ</name>